<name>A0A7G8PUK2_9FLAO</name>
<keyword evidence="2" id="KW-1185">Reference proteome</keyword>
<dbReference type="AlphaFoldDB" id="A0A7G8PUK2"/>
<dbReference type="InterPro" id="IPR011463">
    <property type="entry name" value="DUF1569"/>
</dbReference>
<dbReference type="Pfam" id="PF07606">
    <property type="entry name" value="DUF1569"/>
    <property type="match status" value="1"/>
</dbReference>
<evidence type="ECO:0008006" key="3">
    <source>
        <dbReference type="Google" id="ProtNLM"/>
    </source>
</evidence>
<dbReference type="Gene3D" id="1.20.120.450">
    <property type="entry name" value="dinb family like domain"/>
    <property type="match status" value="1"/>
</dbReference>
<dbReference type="Proteomes" id="UP000515514">
    <property type="component" value="Chromosome"/>
</dbReference>
<dbReference type="RefSeq" id="WP_186987644.1">
    <property type="nucleotide sequence ID" value="NZ_CP052909.1"/>
</dbReference>
<accession>A0A7G8PUK2</accession>
<dbReference type="KEGG" id="alti:ALE3EI_1458"/>
<gene>
    <name evidence="1" type="ORF">ALE3EI_1458</name>
</gene>
<evidence type="ECO:0000313" key="2">
    <source>
        <dbReference type="Proteomes" id="UP000515514"/>
    </source>
</evidence>
<protein>
    <recommendedName>
        <fullName evidence="3">DUF1569 domain-containing protein</fullName>
    </recommendedName>
</protein>
<dbReference type="InterPro" id="IPR034660">
    <property type="entry name" value="DinB/YfiT-like"/>
</dbReference>
<evidence type="ECO:0000313" key="1">
    <source>
        <dbReference type="EMBL" id="QNJ98018.1"/>
    </source>
</evidence>
<reference evidence="1 2" key="1">
    <citation type="submission" date="2020-04" db="EMBL/GenBank/DDBJ databases">
        <title>Genome sequence of Altibacter aquimarinus strain ALE3EI.</title>
        <authorList>
            <person name="Oh H.-M."/>
            <person name="Jang D."/>
        </authorList>
    </citation>
    <scope>NUCLEOTIDE SEQUENCE [LARGE SCALE GENOMIC DNA]</scope>
    <source>
        <strain evidence="1 2">ALE3EI</strain>
    </source>
</reference>
<dbReference type="EMBL" id="CP052909">
    <property type="protein sequence ID" value="QNJ98018.1"/>
    <property type="molecule type" value="Genomic_DNA"/>
</dbReference>
<organism evidence="1 2">
    <name type="scientific">Constantimarinum furrinae</name>
    <dbReference type="NCBI Taxonomy" id="2562285"/>
    <lineage>
        <taxon>Bacteria</taxon>
        <taxon>Pseudomonadati</taxon>
        <taxon>Bacteroidota</taxon>
        <taxon>Flavobacteriia</taxon>
        <taxon>Flavobacteriales</taxon>
        <taxon>Flavobacteriaceae</taxon>
        <taxon>Altibacter/Constantimarinum group</taxon>
        <taxon>Constantimarinum</taxon>
    </lineage>
</organism>
<sequence>MKSLLEPEAHSEIKKRLQNLSENTERKWGKMTAAQMAKHCQGPLEIMLGHDNFDLKPNWFAKVFFKGAMYSDKLWRKNLPTIPRFKITEEHDLTTEKTKLESLLDELGTQLNKEGWGTHPAFGKFTDEQWGKMQYKHLDHHFRQFGI</sequence>
<proteinExistence type="predicted"/>